<protein>
    <submittedName>
        <fullName evidence="2">Uncharacterized protein</fullName>
    </submittedName>
</protein>
<dbReference type="EMBL" id="JABEVY010000275">
    <property type="protein sequence ID" value="KAF5239112.1"/>
    <property type="molecule type" value="Genomic_DNA"/>
</dbReference>
<keyword evidence="3" id="KW-1185">Reference proteome</keyword>
<proteinExistence type="predicted"/>
<dbReference type="AlphaFoldDB" id="A0A8H4Z2M1"/>
<name>A0A8H4Z2M1_9HYPO</name>
<evidence type="ECO:0000313" key="2">
    <source>
        <dbReference type="EMBL" id="KAF5239112.1"/>
    </source>
</evidence>
<evidence type="ECO:0000256" key="1">
    <source>
        <dbReference type="SAM" id="MobiDB-lite"/>
    </source>
</evidence>
<reference evidence="2 3" key="1">
    <citation type="journal article" date="2020" name="BMC Genomics">
        <title>Correction to: Identification and distribution of gene clusters required for synthesis of sphingolipid metabolism inhibitors in diverse species of the filamentous fungus Fusarium.</title>
        <authorList>
            <person name="Kim H.S."/>
            <person name="Lohmar J.M."/>
            <person name="Busman M."/>
            <person name="Brown D.W."/>
            <person name="Naumann T.A."/>
            <person name="Divon H.H."/>
            <person name="Lysoe E."/>
            <person name="Uhlig S."/>
            <person name="Proctor R.H."/>
        </authorList>
    </citation>
    <scope>NUCLEOTIDE SEQUENCE [LARGE SCALE GENOMIC DNA]</scope>
    <source>
        <strain evidence="2 3">NRRL 25214</strain>
    </source>
</reference>
<accession>A0A8H4Z2M1</accession>
<evidence type="ECO:0000313" key="3">
    <source>
        <dbReference type="Proteomes" id="UP000573603"/>
    </source>
</evidence>
<dbReference type="Proteomes" id="UP000573603">
    <property type="component" value="Unassembled WGS sequence"/>
</dbReference>
<feature type="compositionally biased region" description="Acidic residues" evidence="1">
    <location>
        <begin position="77"/>
        <end position="87"/>
    </location>
</feature>
<gene>
    <name evidence="2" type="ORF">FANTH_10061</name>
</gene>
<feature type="region of interest" description="Disordered" evidence="1">
    <location>
        <begin position="48"/>
        <end position="87"/>
    </location>
</feature>
<comment type="caution">
    <text evidence="2">The sequence shown here is derived from an EMBL/GenBank/DDBJ whole genome shotgun (WGS) entry which is preliminary data.</text>
</comment>
<organism evidence="2 3">
    <name type="scientific">Fusarium anthophilum</name>
    <dbReference type="NCBI Taxonomy" id="48485"/>
    <lineage>
        <taxon>Eukaryota</taxon>
        <taxon>Fungi</taxon>
        <taxon>Dikarya</taxon>
        <taxon>Ascomycota</taxon>
        <taxon>Pezizomycotina</taxon>
        <taxon>Sordariomycetes</taxon>
        <taxon>Hypocreomycetidae</taxon>
        <taxon>Hypocreales</taxon>
        <taxon>Nectriaceae</taxon>
        <taxon>Fusarium</taxon>
        <taxon>Fusarium fujikuroi species complex</taxon>
    </lineage>
</organism>
<sequence length="87" mass="9620">MVRMMLHIIQEQNATVNGLAGRVQDLASQMHAMRSELTQLRAGIVPGLDAGSEDVEEGPETPDTFLHSLDINYQLPNDEEGTEEQTQ</sequence>
<feature type="compositionally biased region" description="Acidic residues" evidence="1">
    <location>
        <begin position="51"/>
        <end position="60"/>
    </location>
</feature>